<dbReference type="RefSeq" id="WP_369460486.1">
    <property type="nucleotide sequence ID" value="NZ_JBGBDC010000006.1"/>
</dbReference>
<accession>A0ABV4B4P1</accession>
<name>A0ABV4B4P1_9BURK</name>
<dbReference type="Pfam" id="PF05489">
    <property type="entry name" value="Phage_tail_X"/>
    <property type="match status" value="1"/>
</dbReference>
<protein>
    <submittedName>
        <fullName evidence="1">Tail protein X</fullName>
    </submittedName>
</protein>
<dbReference type="InterPro" id="IPR008861">
    <property type="entry name" value="GpX-like"/>
</dbReference>
<reference evidence="1 2" key="1">
    <citation type="journal article" date="2016" name="Int. J. Syst. Evol. Microbiol.">
        <title>Description of Comamonas sediminis sp. nov., isolated from lagoon sediments.</title>
        <authorList>
            <person name="Subhash Y."/>
            <person name="Bang J.J."/>
            <person name="You T.H."/>
            <person name="Lee S.S."/>
        </authorList>
    </citation>
    <scope>NUCLEOTIDE SEQUENCE [LARGE SCALE GENOMIC DNA]</scope>
    <source>
        <strain evidence="1 2">JCM 31169</strain>
    </source>
</reference>
<comment type="caution">
    <text evidence="1">The sequence shown here is derived from an EMBL/GenBank/DDBJ whole genome shotgun (WGS) entry which is preliminary data.</text>
</comment>
<organism evidence="1 2">
    <name type="scientific">Comamonas sediminis</name>
    <dbReference type="NCBI Taxonomy" id="1783360"/>
    <lineage>
        <taxon>Bacteria</taxon>
        <taxon>Pseudomonadati</taxon>
        <taxon>Pseudomonadota</taxon>
        <taxon>Betaproteobacteria</taxon>
        <taxon>Burkholderiales</taxon>
        <taxon>Comamonadaceae</taxon>
        <taxon>Comamonas</taxon>
    </lineage>
</organism>
<evidence type="ECO:0000313" key="2">
    <source>
        <dbReference type="Proteomes" id="UP001562178"/>
    </source>
</evidence>
<proteinExistence type="predicted"/>
<sequence length="72" mass="7832">MTTQRGLETRARQNEMLDALALRKLGATAGHVEATLAANPGLAKLGPHLPMGQPVRLVKGQEPNKETVYLWD</sequence>
<keyword evidence="2" id="KW-1185">Reference proteome</keyword>
<dbReference type="Proteomes" id="UP001562178">
    <property type="component" value="Unassembled WGS sequence"/>
</dbReference>
<gene>
    <name evidence="1" type="ORF">AB7A72_15665</name>
</gene>
<evidence type="ECO:0000313" key="1">
    <source>
        <dbReference type="EMBL" id="MEY2252455.1"/>
    </source>
</evidence>
<dbReference type="EMBL" id="JBGBDC010000006">
    <property type="protein sequence ID" value="MEY2252455.1"/>
    <property type="molecule type" value="Genomic_DNA"/>
</dbReference>